<dbReference type="Proteomes" id="UP001158576">
    <property type="component" value="Chromosome XSR"/>
</dbReference>
<comment type="subcellular location">
    <subcellularLocation>
        <location evidence="6">Cell membrane</location>
        <topology evidence="6">Multi-pass membrane protein</topology>
    </subcellularLocation>
    <subcellularLocation>
        <location evidence="1">Membrane</location>
    </subcellularLocation>
</comment>
<keyword evidence="6" id="KW-0869">Chloride channel</keyword>
<keyword evidence="9" id="KW-1185">Reference proteome</keyword>
<evidence type="ECO:0000256" key="4">
    <source>
        <dbReference type="ARBA" id="ARBA00023136"/>
    </source>
</evidence>
<name>A0ABN7S7N5_OIKDI</name>
<organism evidence="8 9">
    <name type="scientific">Oikopleura dioica</name>
    <name type="common">Tunicate</name>
    <dbReference type="NCBI Taxonomy" id="34765"/>
    <lineage>
        <taxon>Eukaryota</taxon>
        <taxon>Metazoa</taxon>
        <taxon>Chordata</taxon>
        <taxon>Tunicata</taxon>
        <taxon>Appendicularia</taxon>
        <taxon>Copelata</taxon>
        <taxon>Oikopleuridae</taxon>
        <taxon>Oikopleura</taxon>
    </lineage>
</organism>
<comment type="similarity">
    <text evidence="5 6">Belongs to the anion channel-forming bestrophin (TC 1.A.46) family. Calcium-sensitive chloride channel subfamily.</text>
</comment>
<evidence type="ECO:0000256" key="6">
    <source>
        <dbReference type="RuleBase" id="RU363126"/>
    </source>
</evidence>
<keyword evidence="4 6" id="KW-0472">Membrane</keyword>
<feature type="transmembrane region" description="Helical" evidence="6">
    <location>
        <begin position="74"/>
        <end position="96"/>
    </location>
</feature>
<feature type="compositionally biased region" description="Basic and acidic residues" evidence="7">
    <location>
        <begin position="506"/>
        <end position="527"/>
    </location>
</feature>
<dbReference type="EMBL" id="OU015569">
    <property type="protein sequence ID" value="CAG5094599.1"/>
    <property type="molecule type" value="Genomic_DNA"/>
</dbReference>
<feature type="region of interest" description="Disordered" evidence="7">
    <location>
        <begin position="487"/>
        <end position="559"/>
    </location>
</feature>
<accession>A0ABN7S7N5</accession>
<keyword evidence="2 6" id="KW-0812">Transmembrane</keyword>
<evidence type="ECO:0000313" key="9">
    <source>
        <dbReference type="Proteomes" id="UP001158576"/>
    </source>
</evidence>
<feature type="transmembrane region" description="Helical" evidence="6">
    <location>
        <begin position="307"/>
        <end position="326"/>
    </location>
</feature>
<keyword evidence="6" id="KW-0813">Transport</keyword>
<evidence type="ECO:0000256" key="2">
    <source>
        <dbReference type="ARBA" id="ARBA00022692"/>
    </source>
</evidence>
<dbReference type="Pfam" id="PF01062">
    <property type="entry name" value="Bestrophin"/>
    <property type="match status" value="1"/>
</dbReference>
<gene>
    <name evidence="8" type="ORF">OKIOD_LOCUS5255</name>
</gene>
<feature type="transmembrane region" description="Helical" evidence="6">
    <location>
        <begin position="256"/>
        <end position="282"/>
    </location>
</feature>
<comment type="function">
    <text evidence="6">Forms chloride channels.</text>
</comment>
<keyword evidence="6" id="KW-1003">Cell membrane</keyword>
<feature type="compositionally biased region" description="Polar residues" evidence="7">
    <location>
        <begin position="581"/>
        <end position="590"/>
    </location>
</feature>
<evidence type="ECO:0000256" key="3">
    <source>
        <dbReference type="ARBA" id="ARBA00022989"/>
    </source>
</evidence>
<feature type="transmembrane region" description="Helical" evidence="6">
    <location>
        <begin position="31"/>
        <end position="54"/>
    </location>
</feature>
<dbReference type="InterPro" id="IPR000615">
    <property type="entry name" value="Bestrophin"/>
</dbReference>
<evidence type="ECO:0000256" key="1">
    <source>
        <dbReference type="ARBA" id="ARBA00004370"/>
    </source>
</evidence>
<dbReference type="PANTHER" id="PTHR10736">
    <property type="entry name" value="BESTROPHIN"/>
    <property type="match status" value="1"/>
</dbReference>
<evidence type="ECO:0000313" key="8">
    <source>
        <dbReference type="EMBL" id="CAG5094599.1"/>
    </source>
</evidence>
<keyword evidence="6" id="KW-0406">Ion transport</keyword>
<dbReference type="InterPro" id="IPR021134">
    <property type="entry name" value="Bestrophin-like"/>
</dbReference>
<evidence type="ECO:0000256" key="7">
    <source>
        <dbReference type="SAM" id="MobiDB-lite"/>
    </source>
</evidence>
<keyword evidence="6" id="KW-0868">Chloride</keyword>
<evidence type="ECO:0000256" key="5">
    <source>
        <dbReference type="ARBA" id="ARBA00034769"/>
    </source>
</evidence>
<feature type="region of interest" description="Disordered" evidence="7">
    <location>
        <begin position="571"/>
        <end position="638"/>
    </location>
</feature>
<reference evidence="8 9" key="1">
    <citation type="submission" date="2021-04" db="EMBL/GenBank/DDBJ databases">
        <authorList>
            <person name="Bliznina A."/>
        </authorList>
    </citation>
    <scope>NUCLEOTIDE SEQUENCE [LARGE SCALE GENOMIC DNA]</scope>
</reference>
<dbReference type="PANTHER" id="PTHR10736:SF0">
    <property type="entry name" value="BESTROPHIN HOMOLOG"/>
    <property type="match status" value="1"/>
</dbReference>
<sequence length="638" mass="72992">MTITYSQDVAEVKFMGFGKLLFKWRGSVYKLFWRELLTWLGIYYSIAMVNKMALCKYPSLRGVFEDFCVEVNEFSNYVPLSFILGFFVSVVIGRWWNQYMNIPWPDRNMLFISLYLRHHVTDKDSDGSCRKKECQKCKKAVSYRRKLVRWLNLAAILTFRDVGKVLIDNSTHLLKLKTRFPTIEHVYSAGFMTESERETYDSIETTQLKYWIPFTWYINTLNRARKEGLISSDITLDRLVNEMQGYRGNLGMLQSYDWICIPLVYTQVVCVAVYGYFVLALFGRQKMLGTEDCSPLNTTRVSDSDEHFYGILPIYTLLEFFFYMGWMKVAEQLINPFGMDDEDYEVNMIIDRNLEVSFLAVDTLHNVSPTDSDDEDIWVGKTFAEAPYTEDALEHKKEPFLGSTANIGVKPDADFVPLESVLDLNEGDIGNSRSHLLAGHLESNHLMSKMSIRSRGSERNQRRRLLSYAESNRSDGSESFIGSSRIINPYRERGGPNEFVHQHSFRKGDRFGSARSEGDSHVDEHEFQASQNNRESMNLDLKSEKQPSNADSALGSPVEPVSNRVVTLCDGQTREVPAPPTITTVLNNPNDPAVSSGDLVNSRNLSAVEEQTEPSSQPSSDDLDEPKMSPIQNNWRVS</sequence>
<proteinExistence type="inferred from homology"/>
<protein>
    <recommendedName>
        <fullName evidence="6">Bestrophin homolog</fullName>
    </recommendedName>
</protein>
<keyword evidence="6" id="KW-0407">Ion channel</keyword>
<keyword evidence="3 6" id="KW-1133">Transmembrane helix</keyword>